<comment type="similarity">
    <text evidence="1 11">Belongs to the class-I aminoacyl-tRNA synthetase family.</text>
</comment>
<evidence type="ECO:0000256" key="3">
    <source>
        <dbReference type="ARBA" id="ARBA00022490"/>
    </source>
</evidence>
<dbReference type="Pfam" id="PF00750">
    <property type="entry name" value="tRNA-synt_1d"/>
    <property type="match status" value="1"/>
</dbReference>
<keyword evidence="5 11" id="KW-0547">Nucleotide-binding</keyword>
<dbReference type="AlphaFoldDB" id="A0A478FTL7"/>
<keyword evidence="7 11" id="KW-0648">Protein biosynthesis</keyword>
<dbReference type="SMART" id="SM00836">
    <property type="entry name" value="DALR_1"/>
    <property type="match status" value="1"/>
</dbReference>
<dbReference type="SMART" id="SM01016">
    <property type="entry name" value="Arg_tRNA_synt_N"/>
    <property type="match status" value="1"/>
</dbReference>
<keyword evidence="6 11" id="KW-0067">ATP-binding</keyword>
<feature type="domain" description="Arginyl tRNA synthetase N-terminal" evidence="13">
    <location>
        <begin position="2"/>
        <end position="87"/>
    </location>
</feature>
<dbReference type="GO" id="GO:0005524">
    <property type="term" value="F:ATP binding"/>
    <property type="evidence" value="ECO:0007669"/>
    <property type="project" value="UniProtKB-KW"/>
</dbReference>
<dbReference type="PANTHER" id="PTHR11956">
    <property type="entry name" value="ARGINYL-TRNA SYNTHETASE"/>
    <property type="match status" value="1"/>
</dbReference>
<evidence type="ECO:0000256" key="10">
    <source>
        <dbReference type="NCBIfam" id="TIGR00456"/>
    </source>
</evidence>
<dbReference type="Gene3D" id="3.40.50.620">
    <property type="entry name" value="HUPs"/>
    <property type="match status" value="1"/>
</dbReference>
<keyword evidence="3" id="KW-0963">Cytoplasm</keyword>
<dbReference type="Pfam" id="PF05746">
    <property type="entry name" value="DALR_1"/>
    <property type="match status" value="1"/>
</dbReference>
<evidence type="ECO:0000256" key="5">
    <source>
        <dbReference type="ARBA" id="ARBA00022741"/>
    </source>
</evidence>
<dbReference type="SUPFAM" id="SSF55190">
    <property type="entry name" value="Arginyl-tRNA synthetase (ArgRS), N-terminal 'additional' domain"/>
    <property type="match status" value="1"/>
</dbReference>
<proteinExistence type="inferred from homology"/>
<comment type="caution">
    <text evidence="14">The sequence shown here is derived from an EMBL/GenBank/DDBJ whole genome shotgun (WGS) entry which is preliminary data.</text>
</comment>
<evidence type="ECO:0000256" key="2">
    <source>
        <dbReference type="ARBA" id="ARBA00012837"/>
    </source>
</evidence>
<evidence type="ECO:0000256" key="11">
    <source>
        <dbReference type="RuleBase" id="RU363038"/>
    </source>
</evidence>
<dbReference type="InterPro" id="IPR035684">
    <property type="entry name" value="ArgRS_core"/>
</dbReference>
<dbReference type="SUPFAM" id="SSF52374">
    <property type="entry name" value="Nucleotidylyl transferase"/>
    <property type="match status" value="1"/>
</dbReference>
<dbReference type="GO" id="GO:0005737">
    <property type="term" value="C:cytoplasm"/>
    <property type="evidence" value="ECO:0007669"/>
    <property type="project" value="UniProtKB-UniRule"/>
</dbReference>
<reference evidence="14 15" key="1">
    <citation type="submission" date="2019-01" db="EMBL/GenBank/DDBJ databases">
        <title>Draft genome sequences of Candidatus Mycoplasma haemohominis SWG34-3 identified from a patient with pyrexia, anemia and liver dysfunction.</title>
        <authorList>
            <person name="Sekizuka T."/>
            <person name="Hattori N."/>
            <person name="Katano H."/>
            <person name="Takuma T."/>
            <person name="Ito T."/>
            <person name="Arai N."/>
            <person name="Yanai R."/>
            <person name="Ishii S."/>
            <person name="Miura Y."/>
            <person name="Tokunaga T."/>
            <person name="Watanabe H."/>
            <person name="Nomura N."/>
            <person name="Eguchi J."/>
            <person name="Arai T."/>
            <person name="Hasegawa H."/>
            <person name="Nakamaki T."/>
            <person name="Wakita T."/>
            <person name="Niki Y."/>
            <person name="Kuroda M."/>
        </authorList>
    </citation>
    <scope>NUCLEOTIDE SEQUENCE [LARGE SCALE GENOMIC DNA]</scope>
    <source>
        <strain evidence="14">SWG34-3</strain>
    </source>
</reference>
<keyword evidence="8 11" id="KW-0030">Aminoacyl-tRNA synthetase</keyword>
<dbReference type="Gene3D" id="3.30.1360.70">
    <property type="entry name" value="Arginyl tRNA synthetase N-terminal domain"/>
    <property type="match status" value="1"/>
</dbReference>
<comment type="catalytic activity">
    <reaction evidence="9">
        <text>tRNA(Arg) + L-arginine + ATP = L-arginyl-tRNA(Arg) + AMP + diphosphate</text>
        <dbReference type="Rhea" id="RHEA:20301"/>
        <dbReference type="Rhea" id="RHEA-COMP:9658"/>
        <dbReference type="Rhea" id="RHEA-COMP:9673"/>
        <dbReference type="ChEBI" id="CHEBI:30616"/>
        <dbReference type="ChEBI" id="CHEBI:32682"/>
        <dbReference type="ChEBI" id="CHEBI:33019"/>
        <dbReference type="ChEBI" id="CHEBI:78442"/>
        <dbReference type="ChEBI" id="CHEBI:78513"/>
        <dbReference type="ChEBI" id="CHEBI:456215"/>
        <dbReference type="EC" id="6.1.1.19"/>
    </reaction>
</comment>
<dbReference type="InterPro" id="IPR001278">
    <property type="entry name" value="Arg-tRNA-ligase"/>
</dbReference>
<dbReference type="Pfam" id="PF03485">
    <property type="entry name" value="Arg_tRNA_synt_N"/>
    <property type="match status" value="1"/>
</dbReference>
<sequence>MHKIEQILEQEIKRALTNLNYEVGEISLEVINSDYEGDICTNVALQVSSKYQVNPKQIATEIVELISKNEYISSIKVENNGFINITFSEKVFQEYYSNLIKDQPRIKNRGWKYLEIVSANPTGYLHIGHTRHGILTDTLGNIFEYMGYSVKREYLVNDAGNQIKELIFSFWELWKERKYIPTKINLLKAPQEISYRGIDMQECVDNLWKKYQHRWCVNQIDKLKEPAYTEVKEIILNYFLHHIKKVMSQYNIQVDYWRHENSFMTTYNINRILREIEKYTFNWERAIWLNIPSKKEVLIKSNGEHTYFMQDIVYHEQKLSMIGPKDEIINVLGCDHYGHIDKLIGYLKLRNKGEEKKIKFICLQLVKLLEGGKAIKMSKRDSTAIFMRDLANYMTYEEVRWFFISQPSTTSLEIDVQKIRSKDYNNPVYYVIYAYSRISKILQKIDSSLYLNPNINFNKLENKERELLNQLIHFEPLLENITINHLPHKLPQYLFKLAKLFHSYYEETSILNNEIEDKDLLSQRLALLESIRRVIKTGLTLMKIEARDEL</sequence>
<dbReference type="EMBL" id="BIMN01000004">
    <property type="protein sequence ID" value="GCE63779.1"/>
    <property type="molecule type" value="Genomic_DNA"/>
</dbReference>
<evidence type="ECO:0000256" key="1">
    <source>
        <dbReference type="ARBA" id="ARBA00005594"/>
    </source>
</evidence>
<gene>
    <name evidence="14" type="primary">argS</name>
    <name evidence="14" type="ORF">MHSWG343_07850</name>
</gene>
<evidence type="ECO:0000256" key="8">
    <source>
        <dbReference type="ARBA" id="ARBA00023146"/>
    </source>
</evidence>
<dbReference type="Proteomes" id="UP000324831">
    <property type="component" value="Unassembled WGS sequence"/>
</dbReference>
<keyword evidence="4 11" id="KW-0436">Ligase</keyword>
<dbReference type="SUPFAM" id="SSF47323">
    <property type="entry name" value="Anticodon-binding domain of a subclass of class I aminoacyl-tRNA synthetases"/>
    <property type="match status" value="1"/>
</dbReference>
<evidence type="ECO:0000313" key="14">
    <source>
        <dbReference type="EMBL" id="GCE63779.1"/>
    </source>
</evidence>
<dbReference type="InterPro" id="IPR036695">
    <property type="entry name" value="Arg-tRNA-synth_N_sf"/>
</dbReference>
<dbReference type="InterPro" id="IPR008909">
    <property type="entry name" value="DALR_anticod-bd"/>
</dbReference>
<dbReference type="GO" id="GO:0006420">
    <property type="term" value="P:arginyl-tRNA aminoacylation"/>
    <property type="evidence" value="ECO:0007669"/>
    <property type="project" value="UniProtKB-UniRule"/>
</dbReference>
<evidence type="ECO:0000259" key="13">
    <source>
        <dbReference type="SMART" id="SM01016"/>
    </source>
</evidence>
<evidence type="ECO:0000256" key="6">
    <source>
        <dbReference type="ARBA" id="ARBA00022840"/>
    </source>
</evidence>
<dbReference type="NCBIfam" id="TIGR00456">
    <property type="entry name" value="argS"/>
    <property type="match status" value="1"/>
</dbReference>
<organism evidence="14 15">
    <name type="scientific">Candidatus Mycoplasma haematohominis</name>
    <dbReference type="NCBI Taxonomy" id="1494318"/>
    <lineage>
        <taxon>Bacteria</taxon>
        <taxon>Bacillati</taxon>
        <taxon>Mycoplasmatota</taxon>
        <taxon>Mollicutes</taxon>
        <taxon>Mycoplasmataceae</taxon>
        <taxon>Mycoplasma</taxon>
    </lineage>
</organism>
<evidence type="ECO:0000259" key="12">
    <source>
        <dbReference type="SMART" id="SM00836"/>
    </source>
</evidence>
<dbReference type="PANTHER" id="PTHR11956:SF5">
    <property type="entry name" value="ARGININE--TRNA LIGASE, CYTOPLASMIC"/>
    <property type="match status" value="1"/>
</dbReference>
<evidence type="ECO:0000256" key="4">
    <source>
        <dbReference type="ARBA" id="ARBA00022598"/>
    </source>
</evidence>
<dbReference type="InterPro" id="IPR005148">
    <property type="entry name" value="Arg-tRNA-synth_N"/>
</dbReference>
<name>A0A478FTL7_9MOLU</name>
<evidence type="ECO:0000313" key="15">
    <source>
        <dbReference type="Proteomes" id="UP000324831"/>
    </source>
</evidence>
<dbReference type="InterPro" id="IPR014729">
    <property type="entry name" value="Rossmann-like_a/b/a_fold"/>
</dbReference>
<accession>A0A478FTL7</accession>
<dbReference type="EC" id="6.1.1.19" evidence="2 10"/>
<feature type="domain" description="DALR anticodon binding" evidence="12">
    <location>
        <begin position="431"/>
        <end position="550"/>
    </location>
</feature>
<dbReference type="InterPro" id="IPR001412">
    <property type="entry name" value="aa-tRNA-synth_I_CS"/>
</dbReference>
<dbReference type="PROSITE" id="PS00178">
    <property type="entry name" value="AA_TRNA_LIGASE_I"/>
    <property type="match status" value="1"/>
</dbReference>
<dbReference type="PRINTS" id="PR01038">
    <property type="entry name" value="TRNASYNTHARG"/>
</dbReference>
<evidence type="ECO:0000256" key="7">
    <source>
        <dbReference type="ARBA" id="ARBA00022917"/>
    </source>
</evidence>
<dbReference type="InterPro" id="IPR009080">
    <property type="entry name" value="tRNAsynth_Ia_anticodon-bd"/>
</dbReference>
<dbReference type="GO" id="GO:0004814">
    <property type="term" value="F:arginine-tRNA ligase activity"/>
    <property type="evidence" value="ECO:0007669"/>
    <property type="project" value="UniProtKB-UniRule"/>
</dbReference>
<dbReference type="Gene3D" id="1.10.730.10">
    <property type="entry name" value="Isoleucyl-tRNA Synthetase, Domain 1"/>
    <property type="match status" value="1"/>
</dbReference>
<protein>
    <recommendedName>
        <fullName evidence="2 10">Arginine--tRNA ligase</fullName>
        <ecNumber evidence="2 10">6.1.1.19</ecNumber>
    </recommendedName>
</protein>
<evidence type="ECO:0000256" key="9">
    <source>
        <dbReference type="ARBA" id="ARBA00049339"/>
    </source>
</evidence>